<evidence type="ECO:0000256" key="1">
    <source>
        <dbReference type="SAM" id="MobiDB-lite"/>
    </source>
</evidence>
<feature type="region of interest" description="Disordered" evidence="1">
    <location>
        <begin position="100"/>
        <end position="126"/>
    </location>
</feature>
<organism evidence="3 4">
    <name type="scientific">Notoacmeibacter ruber</name>
    <dbReference type="NCBI Taxonomy" id="2670375"/>
    <lineage>
        <taxon>Bacteria</taxon>
        <taxon>Pseudomonadati</taxon>
        <taxon>Pseudomonadota</taxon>
        <taxon>Alphaproteobacteria</taxon>
        <taxon>Hyphomicrobiales</taxon>
        <taxon>Notoacmeibacteraceae</taxon>
        <taxon>Notoacmeibacter</taxon>
    </lineage>
</organism>
<gene>
    <name evidence="3" type="ORF">D8780_08315</name>
</gene>
<protein>
    <submittedName>
        <fullName evidence="3">DUF2293 domain-containing protein</fullName>
    </submittedName>
</protein>
<keyword evidence="4" id="KW-1185">Reference proteome</keyword>
<evidence type="ECO:0000313" key="4">
    <source>
        <dbReference type="Proteomes" id="UP000281094"/>
    </source>
</evidence>
<dbReference type="EMBL" id="RCWN01000001">
    <property type="protein sequence ID" value="RLQ88205.1"/>
    <property type="molecule type" value="Genomic_DNA"/>
</dbReference>
<evidence type="ECO:0000259" key="2">
    <source>
        <dbReference type="Pfam" id="PF10056"/>
    </source>
</evidence>
<dbReference type="Pfam" id="PF10056">
    <property type="entry name" value="DUF2293"/>
    <property type="match status" value="1"/>
</dbReference>
<accession>A0A3L7JD16</accession>
<evidence type="ECO:0000313" key="3">
    <source>
        <dbReference type="EMBL" id="RLQ88205.1"/>
    </source>
</evidence>
<dbReference type="AlphaFoldDB" id="A0A3L7JD16"/>
<dbReference type="Proteomes" id="UP000281094">
    <property type="component" value="Unassembled WGS sequence"/>
</dbReference>
<feature type="compositionally biased region" description="Basic residues" evidence="1">
    <location>
        <begin position="116"/>
        <end position="126"/>
    </location>
</feature>
<feature type="domain" description="DUF2293" evidence="2">
    <location>
        <begin position="14"/>
        <end position="91"/>
    </location>
</feature>
<comment type="caution">
    <text evidence="3">The sequence shown here is derived from an EMBL/GenBank/DDBJ whole genome shotgun (WGS) entry which is preliminary data.</text>
</comment>
<name>A0A3L7JD16_9HYPH</name>
<dbReference type="RefSeq" id="WP_121645171.1">
    <property type="nucleotide sequence ID" value="NZ_RCWN01000001.1"/>
</dbReference>
<proteinExistence type="predicted"/>
<sequence length="126" mass="14479">MARTERQKALRADLRLLLPSAPLADFETIYDDASRPHMRELRTGAAAWLAALAHIRHQYTDYDQLRDEGYDRDSALHFVVDDINTVLTRWRATRLLDPSAAFEDGGDANDEEAQPKRRKATKRTEK</sequence>
<reference evidence="3 4" key="1">
    <citation type="submission" date="2018-10" db="EMBL/GenBank/DDBJ databases">
        <title>Notoacmeibacter sp. M2BS9Y-3-1, whole genome shotgun sequence.</title>
        <authorList>
            <person name="Tuo L."/>
        </authorList>
    </citation>
    <scope>NUCLEOTIDE SEQUENCE [LARGE SCALE GENOMIC DNA]</scope>
    <source>
        <strain evidence="3 4">M2BS9Y-3-1</strain>
    </source>
</reference>
<dbReference type="InterPro" id="IPR018744">
    <property type="entry name" value="DUF2293"/>
</dbReference>